<dbReference type="AlphaFoldDB" id="A0A0B5EUG9"/>
<gene>
    <name evidence="1" type="ORF">SLNWT_1381</name>
</gene>
<organism evidence="1 2">
    <name type="scientific">Streptomyces albus (strain ATCC 21838 / DSM 41398 / FERM P-419 / JCM 4703 / NBRC 107858)</name>
    <dbReference type="NCBI Taxonomy" id="1081613"/>
    <lineage>
        <taxon>Bacteria</taxon>
        <taxon>Bacillati</taxon>
        <taxon>Actinomycetota</taxon>
        <taxon>Actinomycetes</taxon>
        <taxon>Kitasatosporales</taxon>
        <taxon>Streptomycetaceae</taxon>
        <taxon>Streptomyces</taxon>
    </lineage>
</organism>
<name>A0A0B5EUG9_STRA4</name>
<dbReference type="SUPFAM" id="SSF55874">
    <property type="entry name" value="ATPase domain of HSP90 chaperone/DNA topoisomerase II/histidine kinase"/>
    <property type="match status" value="1"/>
</dbReference>
<proteinExistence type="predicted"/>
<evidence type="ECO:0008006" key="3">
    <source>
        <dbReference type="Google" id="ProtNLM"/>
    </source>
</evidence>
<keyword evidence="2" id="KW-1185">Reference proteome</keyword>
<dbReference type="KEGG" id="sals:SLNWT_1381"/>
<dbReference type="InterPro" id="IPR036890">
    <property type="entry name" value="HATPase_C_sf"/>
</dbReference>
<evidence type="ECO:0000313" key="1">
    <source>
        <dbReference type="EMBL" id="AJE81757.1"/>
    </source>
</evidence>
<evidence type="ECO:0000313" key="2">
    <source>
        <dbReference type="Proteomes" id="UP000031523"/>
    </source>
</evidence>
<sequence length="690" mass="76412">MGGPGARRKTLALTTSLAGRVRNTSLPKSHALLPLLEAVVNAIQAIDARFGDNTESGRLRIKIRRSPQEALDFSHTSPGRAALKPIVGFTVEDNGVGFTPENMRSFETLDSDHKADMGCRGVGRLLWLKAFDRVSVRSAYENEAGRLDGRQFRFSVQGEVELDPEVEPPAEVGAVVSLDGFKKPYQQSALKSVEAIAREVFEHCIWYFLRPGGAPHIMVADDDGAVSLNSLLHDFVYSDLQRTSIDVKGERFDMVSLRLKSSPRNHAPRLYWCAANRVVLEENITSKVPGLYGRLKDSDSSAFTYVCYLSSDFLDSHVRADRTAFDISEQTPSAPLIEDVSMDDIRESALKEVERILAGPLSAAREEGRARVHEFVSNRAPRYRPVLSRLEPLGVTVDPSIKDQELELLLHSNLQKLEASALAEGHAVLSQGNSAPPEGYDDRLARYLNTVTDINQSDLAAYVSRRRAILDVLQRLVEVDGQGRYSREDAIHSLLMPMRTDSNEVGTDASNLWIIDERLAFHDYLASDKTLKSMPITGSDSTREPDLLATRLVGSPVLASEGQSLPLPSIVVVEVKRPMRNDASEDKDPIQQCLDYVKRVRAGGVKTALGRPIPPTREAPAFCYVLADLTKTMVDRCEYATLRPTHDGMGYFGFNEPLKAYIEVVSFDRLVNAATERNRAFFDKLGLPSS</sequence>
<protein>
    <recommendedName>
        <fullName evidence="3">ATP-binding protein</fullName>
    </recommendedName>
</protein>
<accession>A0A0B5EUG9</accession>
<dbReference type="Gene3D" id="3.30.565.10">
    <property type="entry name" value="Histidine kinase-like ATPase, C-terminal domain"/>
    <property type="match status" value="1"/>
</dbReference>
<dbReference type="EMBL" id="CP010519">
    <property type="protein sequence ID" value="AJE81757.1"/>
    <property type="molecule type" value="Genomic_DNA"/>
</dbReference>
<dbReference type="Proteomes" id="UP000031523">
    <property type="component" value="Chromosome"/>
</dbReference>
<reference evidence="1 2" key="1">
    <citation type="submission" date="2015-01" db="EMBL/GenBank/DDBJ databases">
        <title>Enhanced salinomycin production by adjusting the supply of polyketide extender units in Streptomyce albus DSM 41398.</title>
        <authorList>
            <person name="Lu C."/>
        </authorList>
    </citation>
    <scope>NUCLEOTIDE SEQUENCE [LARGE SCALE GENOMIC DNA]</scope>
    <source>
        <strain evidence="2">ATCC 21838 / DSM 41398 / FERM P-419 / JCM 4703 / NBRC 107858</strain>
    </source>
</reference>